<reference evidence="2" key="1">
    <citation type="journal article" date="2019" name="Science">
        <title>Mutation of a bHLH transcription factor allowed almond domestication.</title>
        <authorList>
            <person name="Sanchez-Perez R."/>
            <person name="Pavan S."/>
            <person name="Mazzeo R."/>
            <person name="Moldovan C."/>
            <person name="Aiese Cigliano R."/>
            <person name="Del Cueto J."/>
            <person name="Ricciardi F."/>
            <person name="Lotti C."/>
            <person name="Ricciardi L."/>
            <person name="Dicenta F."/>
            <person name="Lopez-Marques R.L."/>
            <person name="Lindberg Moller B."/>
        </authorList>
    </citation>
    <scope>NUCLEOTIDE SEQUENCE</scope>
</reference>
<dbReference type="PANTHER" id="PTHR32444:SF66">
    <property type="entry name" value="NON-SPECIFIC SERINE_THREONINE PROTEIN KINASE"/>
    <property type="match status" value="1"/>
</dbReference>
<keyword evidence="1" id="KW-1133">Transmembrane helix</keyword>
<name>A0A4Y1R9Y3_PRUDU</name>
<evidence type="ECO:0008006" key="3">
    <source>
        <dbReference type="Google" id="ProtNLM"/>
    </source>
</evidence>
<evidence type="ECO:0000256" key="1">
    <source>
        <dbReference type="SAM" id="Phobius"/>
    </source>
</evidence>
<feature type="transmembrane region" description="Helical" evidence="1">
    <location>
        <begin position="38"/>
        <end position="58"/>
    </location>
</feature>
<gene>
    <name evidence="2" type="ORF">Prudu_010885</name>
</gene>
<dbReference type="Gene3D" id="3.30.200.20">
    <property type="entry name" value="Phosphorylase Kinase, domain 1"/>
    <property type="match status" value="1"/>
</dbReference>
<dbReference type="InterPro" id="IPR011009">
    <property type="entry name" value="Kinase-like_dom_sf"/>
</dbReference>
<accession>A0A4Y1R9Y3</accession>
<protein>
    <recommendedName>
        <fullName evidence="3">S-locus lectin protein kinase family protein</fullName>
    </recommendedName>
</protein>
<dbReference type="EMBL" id="AP019300">
    <property type="protein sequence ID" value="BBH00796.1"/>
    <property type="molecule type" value="Genomic_DNA"/>
</dbReference>
<dbReference type="AlphaFoldDB" id="A0A4Y1R9Y3"/>
<keyword evidence="1" id="KW-0472">Membrane</keyword>
<organism evidence="2">
    <name type="scientific">Prunus dulcis</name>
    <name type="common">Almond</name>
    <name type="synonym">Amygdalus dulcis</name>
    <dbReference type="NCBI Taxonomy" id="3755"/>
    <lineage>
        <taxon>Eukaryota</taxon>
        <taxon>Viridiplantae</taxon>
        <taxon>Streptophyta</taxon>
        <taxon>Embryophyta</taxon>
        <taxon>Tracheophyta</taxon>
        <taxon>Spermatophyta</taxon>
        <taxon>Magnoliopsida</taxon>
        <taxon>eudicotyledons</taxon>
        <taxon>Gunneridae</taxon>
        <taxon>Pentapetalae</taxon>
        <taxon>rosids</taxon>
        <taxon>fabids</taxon>
        <taxon>Rosales</taxon>
        <taxon>Rosaceae</taxon>
        <taxon>Amygdaloideae</taxon>
        <taxon>Amygdaleae</taxon>
        <taxon>Prunus</taxon>
    </lineage>
</organism>
<sequence>MGCLAWSKDLIDIQEFSSGGVDLFILLDRAEIGNRTKLIVSLTAIGFISVLGAVVFGLHRLRANQKGKIKVKTKFFKLTDTTETSRDTLEEYTRNQDPSELCIYNFDSILNATNNFSISNKLGEGGFGPVYKENIVSQHLYKSTQLQDRT</sequence>
<proteinExistence type="predicted"/>
<evidence type="ECO:0000313" key="2">
    <source>
        <dbReference type="EMBL" id="BBH00796.1"/>
    </source>
</evidence>
<dbReference type="SUPFAM" id="SSF56112">
    <property type="entry name" value="Protein kinase-like (PK-like)"/>
    <property type="match status" value="1"/>
</dbReference>
<dbReference type="PANTHER" id="PTHR32444">
    <property type="entry name" value="BULB-TYPE LECTIN DOMAIN-CONTAINING PROTEIN"/>
    <property type="match status" value="1"/>
</dbReference>
<keyword evidence="1" id="KW-0812">Transmembrane</keyword>